<dbReference type="Proteomes" id="UP001158986">
    <property type="component" value="Unassembled WGS sequence"/>
</dbReference>
<keyword evidence="2" id="KW-1133">Transmembrane helix</keyword>
<keyword evidence="2" id="KW-0472">Membrane</keyword>
<gene>
    <name evidence="3" type="ORF">PBS001_LOCUS6706</name>
</gene>
<evidence type="ECO:0000256" key="1">
    <source>
        <dbReference type="SAM" id="MobiDB-lite"/>
    </source>
</evidence>
<accession>A0ABN8D467</accession>
<evidence type="ECO:0000313" key="4">
    <source>
        <dbReference type="Proteomes" id="UP001158986"/>
    </source>
</evidence>
<feature type="compositionally biased region" description="Low complexity" evidence="1">
    <location>
        <begin position="1"/>
        <end position="19"/>
    </location>
</feature>
<sequence>MLGSTTSSKRGGSGLSLTSPSQSQRETGGRGGGSELDEAQIEDENAARVLKEIDQLASDRVFSSSVSLSDQALQEFVVQLTVVSLSECSGVGPSGAIGGSLPRVFSLQKLVEVADMNMRTRSRMVWAATWQTLSRHFTTVGCHEDLTVGMYAIDSLRQLSVKFLERAELRDFNFQRLFLAPFRTAETYAPGSENRVVLLGFQIARGVLERHFDCIVDVFVDAVECLLAFAVCGCEEVEHQMEEQISLTQLGIDSIGLLRSVCIEKLATGEVIEPLAARETARSFLAASASAAKQTIRVGAAPEAESMRSLEREMAKLSSPKVLTSAAASLPTYQGADAVAAEEPEYLVSSETVYNDSAAHMRVWWPVLSALYTLAADRRLDVRLAAQEALFDALETHGTKFSSSLWMVIFKDVLIPLLDELRHLEVVVNKGAHMSPKLTLPPTLNLSSRMPHYSAGKTTATLCLERLLECFGLFYDIVGFLPDVLFLLGKCMDADADEQLAAASPRALEVMLVTYGHKISEGVWGLIIDELRNVMKRAEPTWIFFALPRENVTEPHIDSVDQSPPKLNAVPASDLMSPQQPSLLGMYPGVVAILGFTFVASFPPKVPAEYRYAHI</sequence>
<organism evidence="3 4">
    <name type="scientific">Peronospora belbahrii</name>
    <dbReference type="NCBI Taxonomy" id="622444"/>
    <lineage>
        <taxon>Eukaryota</taxon>
        <taxon>Sar</taxon>
        <taxon>Stramenopiles</taxon>
        <taxon>Oomycota</taxon>
        <taxon>Peronosporomycetes</taxon>
        <taxon>Peronosporales</taxon>
        <taxon>Peronosporaceae</taxon>
        <taxon>Peronospora</taxon>
    </lineage>
</organism>
<keyword evidence="4" id="KW-1185">Reference proteome</keyword>
<dbReference type="PANTHER" id="PTHR10663">
    <property type="entry name" value="GUANYL-NUCLEOTIDE EXCHANGE FACTOR"/>
    <property type="match status" value="1"/>
</dbReference>
<reference evidence="3 4" key="1">
    <citation type="submission" date="2021-11" db="EMBL/GenBank/DDBJ databases">
        <authorList>
            <person name="Islam A."/>
            <person name="Islam S."/>
            <person name="Flora M.S."/>
            <person name="Rahman M."/>
            <person name="Ziaur R.M."/>
            <person name="Epstein J.H."/>
            <person name="Hassan M."/>
            <person name="Klassen M."/>
            <person name="Woodard K."/>
            <person name="Webb A."/>
            <person name="Webby R.J."/>
            <person name="El Zowalaty M.E."/>
        </authorList>
    </citation>
    <scope>NUCLEOTIDE SEQUENCE [LARGE SCALE GENOMIC DNA]</scope>
    <source>
        <strain evidence="3">Pbs1</strain>
    </source>
</reference>
<proteinExistence type="predicted"/>
<dbReference type="InterPro" id="IPR016024">
    <property type="entry name" value="ARM-type_fold"/>
</dbReference>
<evidence type="ECO:0000313" key="3">
    <source>
        <dbReference type="EMBL" id="CAH0520213.1"/>
    </source>
</evidence>
<feature type="transmembrane region" description="Helical" evidence="2">
    <location>
        <begin position="583"/>
        <end position="602"/>
    </location>
</feature>
<evidence type="ECO:0000256" key="2">
    <source>
        <dbReference type="SAM" id="Phobius"/>
    </source>
</evidence>
<dbReference type="PANTHER" id="PTHR10663:SF375">
    <property type="entry name" value="LD29171P"/>
    <property type="match status" value="1"/>
</dbReference>
<keyword evidence="2" id="KW-0812">Transmembrane</keyword>
<dbReference type="EMBL" id="CAKLCB010000336">
    <property type="protein sequence ID" value="CAH0520213.1"/>
    <property type="molecule type" value="Genomic_DNA"/>
</dbReference>
<evidence type="ECO:0008006" key="5">
    <source>
        <dbReference type="Google" id="ProtNLM"/>
    </source>
</evidence>
<dbReference type="SUPFAM" id="SSF48371">
    <property type="entry name" value="ARM repeat"/>
    <property type="match status" value="1"/>
</dbReference>
<name>A0ABN8D467_9STRA</name>
<comment type="caution">
    <text evidence="3">The sequence shown here is derived from an EMBL/GenBank/DDBJ whole genome shotgun (WGS) entry which is preliminary data.</text>
</comment>
<protein>
    <recommendedName>
        <fullName evidence="5">Mon2 C-terminal domain-containing protein</fullName>
    </recommendedName>
</protein>
<feature type="region of interest" description="Disordered" evidence="1">
    <location>
        <begin position="1"/>
        <end position="40"/>
    </location>
</feature>